<evidence type="ECO:0000313" key="2">
    <source>
        <dbReference type="Proteomes" id="UP000252139"/>
    </source>
</evidence>
<dbReference type="OrthoDB" id="2207923at2759"/>
<dbReference type="EMBL" id="PJQL01005074">
    <property type="protein sequence ID" value="RCH78551.1"/>
    <property type="molecule type" value="Genomic_DNA"/>
</dbReference>
<sequence>MLVSIEEEIRLWSLEQVSQGVCIMELIETATIAELDYLHQHKSYLNNHFAYGQQLVD</sequence>
<dbReference type="AlphaFoldDB" id="A0A367IM20"/>
<reference evidence="1 2" key="1">
    <citation type="journal article" date="2018" name="G3 (Bethesda)">
        <title>Phylogenetic and Phylogenomic Definition of Rhizopus Species.</title>
        <authorList>
            <person name="Gryganskyi A.P."/>
            <person name="Golan J."/>
            <person name="Dolatabadi S."/>
            <person name="Mondo S."/>
            <person name="Robb S."/>
            <person name="Idnurm A."/>
            <person name="Muszewska A."/>
            <person name="Steczkiewicz K."/>
            <person name="Masonjones S."/>
            <person name="Liao H.L."/>
            <person name="Gajdeczka M.T."/>
            <person name="Anike F."/>
            <person name="Vuek A."/>
            <person name="Anishchenko I.M."/>
            <person name="Voigt K."/>
            <person name="de Hoog G.S."/>
            <person name="Smith M.E."/>
            <person name="Heitman J."/>
            <person name="Vilgalys R."/>
            <person name="Stajich J.E."/>
        </authorList>
    </citation>
    <scope>NUCLEOTIDE SEQUENCE [LARGE SCALE GENOMIC DNA]</scope>
    <source>
        <strain evidence="1 2">CBS 357.93</strain>
    </source>
</reference>
<comment type="caution">
    <text evidence="1">The sequence shown here is derived from an EMBL/GenBank/DDBJ whole genome shotgun (WGS) entry which is preliminary data.</text>
</comment>
<organism evidence="1 2">
    <name type="scientific">Rhizopus azygosporus</name>
    <name type="common">Rhizopus microsporus var. azygosporus</name>
    <dbReference type="NCBI Taxonomy" id="86630"/>
    <lineage>
        <taxon>Eukaryota</taxon>
        <taxon>Fungi</taxon>
        <taxon>Fungi incertae sedis</taxon>
        <taxon>Mucoromycota</taxon>
        <taxon>Mucoromycotina</taxon>
        <taxon>Mucoromycetes</taxon>
        <taxon>Mucorales</taxon>
        <taxon>Mucorineae</taxon>
        <taxon>Rhizopodaceae</taxon>
        <taxon>Rhizopus</taxon>
    </lineage>
</organism>
<proteinExistence type="predicted"/>
<gene>
    <name evidence="1" type="ORF">CU097_002965</name>
</gene>
<protein>
    <submittedName>
        <fullName evidence="1">Uncharacterized protein</fullName>
    </submittedName>
</protein>
<evidence type="ECO:0000313" key="1">
    <source>
        <dbReference type="EMBL" id="RCH78551.1"/>
    </source>
</evidence>
<dbReference type="Proteomes" id="UP000252139">
    <property type="component" value="Unassembled WGS sequence"/>
</dbReference>
<name>A0A367IM20_RHIAZ</name>
<accession>A0A367IM20</accession>
<keyword evidence="2" id="KW-1185">Reference proteome</keyword>
<feature type="non-terminal residue" evidence="1">
    <location>
        <position position="57"/>
    </location>
</feature>